<name>A0ABV1GHE7_9FIRM</name>
<keyword evidence="1" id="KW-0472">Membrane</keyword>
<dbReference type="RefSeq" id="WP_349216797.1">
    <property type="nucleotide sequence ID" value="NZ_JBBMFA010000105.1"/>
</dbReference>
<protein>
    <recommendedName>
        <fullName evidence="4">Glycosyltransferase RgtA/B/C/D-like domain-containing protein</fullName>
    </recommendedName>
</protein>
<gene>
    <name evidence="2" type="ORF">WMO24_12715</name>
</gene>
<keyword evidence="1" id="KW-1133">Transmembrane helix</keyword>
<dbReference type="Proteomes" id="UP001477672">
    <property type="component" value="Unassembled WGS sequence"/>
</dbReference>
<keyword evidence="3" id="KW-1185">Reference proteome</keyword>
<evidence type="ECO:0000313" key="3">
    <source>
        <dbReference type="Proteomes" id="UP001477672"/>
    </source>
</evidence>
<proteinExistence type="predicted"/>
<feature type="transmembrane region" description="Helical" evidence="1">
    <location>
        <begin position="123"/>
        <end position="144"/>
    </location>
</feature>
<comment type="caution">
    <text evidence="2">The sequence shown here is derived from an EMBL/GenBank/DDBJ whole genome shotgun (WGS) entry which is preliminary data.</text>
</comment>
<feature type="transmembrane region" description="Helical" evidence="1">
    <location>
        <begin position="338"/>
        <end position="358"/>
    </location>
</feature>
<feature type="transmembrane region" description="Helical" evidence="1">
    <location>
        <begin position="7"/>
        <end position="25"/>
    </location>
</feature>
<feature type="transmembrane region" description="Helical" evidence="1">
    <location>
        <begin position="401"/>
        <end position="421"/>
    </location>
</feature>
<evidence type="ECO:0000256" key="1">
    <source>
        <dbReference type="SAM" id="Phobius"/>
    </source>
</evidence>
<evidence type="ECO:0008006" key="4">
    <source>
        <dbReference type="Google" id="ProtNLM"/>
    </source>
</evidence>
<keyword evidence="1" id="KW-0812">Transmembrane</keyword>
<reference evidence="2 3" key="1">
    <citation type="submission" date="2024-03" db="EMBL/GenBank/DDBJ databases">
        <title>Human intestinal bacterial collection.</title>
        <authorList>
            <person name="Pauvert C."/>
            <person name="Hitch T.C.A."/>
            <person name="Clavel T."/>
        </authorList>
    </citation>
    <scope>NUCLEOTIDE SEQUENCE [LARGE SCALE GENOMIC DNA]</scope>
    <source>
        <strain evidence="2 3">CLA-JM-H11</strain>
    </source>
</reference>
<organism evidence="2 3">
    <name type="scientific">Ruthenibacterium intestinale</name>
    <dbReference type="NCBI Taxonomy" id="3133163"/>
    <lineage>
        <taxon>Bacteria</taxon>
        <taxon>Bacillati</taxon>
        <taxon>Bacillota</taxon>
        <taxon>Clostridia</taxon>
        <taxon>Eubacteriales</taxon>
        <taxon>Oscillospiraceae</taxon>
        <taxon>Ruthenibacterium</taxon>
    </lineage>
</organism>
<accession>A0ABV1GHE7</accession>
<sequence length="431" mass="48005">MNFLRKYGWLAAIFAVLLGAVFFVGPGREMAAGTDITSEEIMIGDMIYDRQNPQDPARILLQRYVSPLTEHSLGRKYVTDVYVQDGTLPSEDFETYDSQPGLAGIVYGLADRLLPFSPQTRLAVLHGVNGVLYCLMLTVILGWAARWFGKGAMFLSAVCAAAIMPHTFSFATNLYWLGWVQMLPMAVMCFTLRRGLPARHCGLRLFLSAFIPCLIRFLCQYEYVSDVCICLMVPVLVQLWAEPDGARRFWRTAVPPTVGALAAFGASVVYKLCVLARLDGGFAAAWKRFMEPVAVRLFGKASEAYEYSQEASQASLPETFRRVLKTPLYEVGGIRVQLWHFLALAAMALLLVAVLWALRRGTQSRGAQLSFAFLSFLAAASWLVLAKPHSYVHVGWAQATFFMPFLLCLPAYWILAAGDLLRFFGKSRHSA</sequence>
<dbReference type="EMBL" id="JBBMFA010000105">
    <property type="protein sequence ID" value="MEQ2521286.1"/>
    <property type="molecule type" value="Genomic_DNA"/>
</dbReference>
<feature type="transmembrane region" description="Helical" evidence="1">
    <location>
        <begin position="370"/>
        <end position="389"/>
    </location>
</feature>
<evidence type="ECO:0000313" key="2">
    <source>
        <dbReference type="EMBL" id="MEQ2521286.1"/>
    </source>
</evidence>